<protein>
    <recommendedName>
        <fullName evidence="3">cysteine-S-conjugate beta-lyase</fullName>
        <ecNumber evidence="3">4.4.1.13</ecNumber>
    </recommendedName>
</protein>
<dbReference type="SUPFAM" id="SSF53383">
    <property type="entry name" value="PLP-dependent transferases"/>
    <property type="match status" value="1"/>
</dbReference>
<keyword evidence="7 10" id="KW-0456">Lyase</keyword>
<dbReference type="EMBL" id="AZDX01000010">
    <property type="protein sequence ID" value="KRL07074.1"/>
    <property type="molecule type" value="Genomic_DNA"/>
</dbReference>
<dbReference type="OrthoDB" id="9780685at2"/>
<keyword evidence="6" id="KW-0486">Methionine biosynthesis</keyword>
<dbReference type="PATRIC" id="fig|1423759.3.peg.197"/>
<dbReference type="PANTHER" id="PTHR11808:SF50">
    <property type="entry name" value="CYSTATHIONINE BETA-LYASE"/>
    <property type="match status" value="1"/>
</dbReference>
<dbReference type="InterPro" id="IPR015421">
    <property type="entry name" value="PyrdxlP-dep_Trfase_major"/>
</dbReference>
<evidence type="ECO:0000256" key="2">
    <source>
        <dbReference type="ARBA" id="ARBA00009077"/>
    </source>
</evidence>
<dbReference type="PROSITE" id="PS00868">
    <property type="entry name" value="CYS_MET_METAB_PP"/>
    <property type="match status" value="1"/>
</dbReference>
<comment type="caution">
    <text evidence="10">The sequence shown here is derived from an EMBL/GenBank/DDBJ whole genome shotgun (WGS) entry which is preliminary data.</text>
</comment>
<evidence type="ECO:0000256" key="5">
    <source>
        <dbReference type="ARBA" id="ARBA00022898"/>
    </source>
</evidence>
<dbReference type="RefSeq" id="WP_057869340.1">
    <property type="nucleotide sequence ID" value="NZ_AZDX01000010.1"/>
</dbReference>
<dbReference type="CDD" id="cd00614">
    <property type="entry name" value="CGS_like"/>
    <property type="match status" value="1"/>
</dbReference>
<accession>A0A0R1MP78</accession>
<feature type="modified residue" description="N6-(pyridoxal phosphate)lysine" evidence="8">
    <location>
        <position position="196"/>
    </location>
</feature>
<evidence type="ECO:0000256" key="8">
    <source>
        <dbReference type="PIRSR" id="PIRSR001434-2"/>
    </source>
</evidence>
<evidence type="ECO:0000256" key="1">
    <source>
        <dbReference type="ARBA" id="ARBA00001933"/>
    </source>
</evidence>
<dbReference type="InterPro" id="IPR015424">
    <property type="entry name" value="PyrdxlP-dep_Trfase"/>
</dbReference>
<evidence type="ECO:0000256" key="9">
    <source>
        <dbReference type="RuleBase" id="RU362118"/>
    </source>
</evidence>
<dbReference type="Gene3D" id="3.40.640.10">
    <property type="entry name" value="Type I PLP-dependent aspartate aminotransferase-like (Major domain)"/>
    <property type="match status" value="1"/>
</dbReference>
<dbReference type="GO" id="GO:0030170">
    <property type="term" value="F:pyridoxal phosphate binding"/>
    <property type="evidence" value="ECO:0007669"/>
    <property type="project" value="InterPro"/>
</dbReference>
<keyword evidence="5 8" id="KW-0663">Pyridoxal phosphate</keyword>
<evidence type="ECO:0000256" key="4">
    <source>
        <dbReference type="ARBA" id="ARBA00022605"/>
    </source>
</evidence>
<sequence length="382" mass="41879">MSKFNTNLVHGIPGNENKTGAVNPPIYNSTTFAYPDTESVIRWDYARSGNPTREFLEKLVAQLENGDRGFAFSSGMAAIHAALSIFSPGDHLIIGDQIYGGTFRLFNQYFKRWNIEFTAVDTRNSAAVKAAIKPNTKAIYFEPFTNPLLHVTSVRKIVEIAQQNDLLVIVDNTFLTPYLQQPLNLGADIVIHSATKYLGGHSDVIAGVVVTKSKELSDKLYFSQNAIGSVLSPEDSNLIRRGIQTLSVRLDRQLLNTQKIVAFLQKRTDIKKINYPGIPGTSEHAIAKDECKNFGAVLSFEVQNIDVVKFVNNLKLFQLAVSLGAVESLAELPAKMSHAELSDTELLACGISPNLVRLAVGIEDADDLIADLDQALKLASNS</sequence>
<dbReference type="GO" id="GO:0019346">
    <property type="term" value="P:transsulfuration"/>
    <property type="evidence" value="ECO:0007669"/>
    <property type="project" value="InterPro"/>
</dbReference>
<dbReference type="EC" id="4.4.1.13" evidence="3"/>
<gene>
    <name evidence="10" type="ORF">FC92_GL000192</name>
</gene>
<dbReference type="PANTHER" id="PTHR11808">
    <property type="entry name" value="TRANS-SULFURATION ENZYME FAMILY MEMBER"/>
    <property type="match status" value="1"/>
</dbReference>
<name>A0A0R1MP78_9LACO</name>
<evidence type="ECO:0000313" key="11">
    <source>
        <dbReference type="Proteomes" id="UP000051448"/>
    </source>
</evidence>
<dbReference type="Gene3D" id="3.90.1150.10">
    <property type="entry name" value="Aspartate Aminotransferase, domain 1"/>
    <property type="match status" value="1"/>
</dbReference>
<dbReference type="Pfam" id="PF01053">
    <property type="entry name" value="Cys_Met_Meta_PP"/>
    <property type="match status" value="1"/>
</dbReference>
<reference evidence="10 11" key="1">
    <citation type="journal article" date="2015" name="Genome Announc.">
        <title>Expanding the biotechnology potential of lactobacilli through comparative genomics of 213 strains and associated genera.</title>
        <authorList>
            <person name="Sun Z."/>
            <person name="Harris H.M."/>
            <person name="McCann A."/>
            <person name="Guo C."/>
            <person name="Argimon S."/>
            <person name="Zhang W."/>
            <person name="Yang X."/>
            <person name="Jeffery I.B."/>
            <person name="Cooney J.C."/>
            <person name="Kagawa T.F."/>
            <person name="Liu W."/>
            <person name="Song Y."/>
            <person name="Salvetti E."/>
            <person name="Wrobel A."/>
            <person name="Rasinkangas P."/>
            <person name="Parkhill J."/>
            <person name="Rea M.C."/>
            <person name="O'Sullivan O."/>
            <person name="Ritari J."/>
            <person name="Douillard F.P."/>
            <person name="Paul Ross R."/>
            <person name="Yang R."/>
            <person name="Briner A.E."/>
            <person name="Felis G.E."/>
            <person name="de Vos W.M."/>
            <person name="Barrangou R."/>
            <person name="Klaenhammer T.R."/>
            <person name="Caufield P.W."/>
            <person name="Cui Y."/>
            <person name="Zhang H."/>
            <person name="O'Toole P.W."/>
        </authorList>
    </citation>
    <scope>NUCLEOTIDE SEQUENCE [LARGE SCALE GENOMIC DNA]</scope>
    <source>
        <strain evidence="10 11">DSM 19519</strain>
    </source>
</reference>
<dbReference type="GO" id="GO:0047804">
    <property type="term" value="F:cysteine-S-conjugate beta-lyase activity"/>
    <property type="evidence" value="ECO:0007669"/>
    <property type="project" value="UniProtKB-EC"/>
</dbReference>
<dbReference type="STRING" id="1423759.FC92_GL000192"/>
<keyword evidence="4" id="KW-0028">Amino-acid biosynthesis</keyword>
<dbReference type="FunFam" id="3.90.1150.10:FF:000033">
    <property type="entry name" value="Cystathionine gamma-synthase"/>
    <property type="match status" value="1"/>
</dbReference>
<evidence type="ECO:0000256" key="6">
    <source>
        <dbReference type="ARBA" id="ARBA00023167"/>
    </source>
</evidence>
<evidence type="ECO:0000256" key="3">
    <source>
        <dbReference type="ARBA" id="ARBA00012224"/>
    </source>
</evidence>
<comment type="similarity">
    <text evidence="2 9">Belongs to the trans-sulfuration enzymes family.</text>
</comment>
<comment type="cofactor">
    <cofactor evidence="1 9">
        <name>pyridoxal 5'-phosphate</name>
        <dbReference type="ChEBI" id="CHEBI:597326"/>
    </cofactor>
</comment>
<keyword evidence="11" id="KW-1185">Reference proteome</keyword>
<proteinExistence type="inferred from homology"/>
<dbReference type="InterPro" id="IPR000277">
    <property type="entry name" value="Cys/Met-Metab_PyrdxlP-dep_enz"/>
</dbReference>
<dbReference type="AlphaFoldDB" id="A0A0R1MP78"/>
<dbReference type="InterPro" id="IPR015422">
    <property type="entry name" value="PyrdxlP-dep_Trfase_small"/>
</dbReference>
<organism evidence="10 11">
    <name type="scientific">Liquorilactobacillus hordei DSM 19519</name>
    <dbReference type="NCBI Taxonomy" id="1423759"/>
    <lineage>
        <taxon>Bacteria</taxon>
        <taxon>Bacillati</taxon>
        <taxon>Bacillota</taxon>
        <taxon>Bacilli</taxon>
        <taxon>Lactobacillales</taxon>
        <taxon>Lactobacillaceae</taxon>
        <taxon>Liquorilactobacillus</taxon>
    </lineage>
</organism>
<evidence type="ECO:0000313" key="10">
    <source>
        <dbReference type="EMBL" id="KRL07074.1"/>
    </source>
</evidence>
<dbReference type="Proteomes" id="UP000051448">
    <property type="component" value="Unassembled WGS sequence"/>
</dbReference>
<evidence type="ECO:0000256" key="7">
    <source>
        <dbReference type="ARBA" id="ARBA00023239"/>
    </source>
</evidence>
<dbReference type="GO" id="GO:0005737">
    <property type="term" value="C:cytoplasm"/>
    <property type="evidence" value="ECO:0007669"/>
    <property type="project" value="TreeGrafter"/>
</dbReference>
<dbReference type="PIRSF" id="PIRSF001434">
    <property type="entry name" value="CGS"/>
    <property type="match status" value="1"/>
</dbReference>
<dbReference type="FunFam" id="3.40.640.10:FF:000009">
    <property type="entry name" value="Cystathionine gamma-synthase homolog"/>
    <property type="match status" value="1"/>
</dbReference>
<dbReference type="InterPro" id="IPR054542">
    <property type="entry name" value="Cys_met_metab_PP"/>
</dbReference>
<dbReference type="GO" id="GO:0009086">
    <property type="term" value="P:methionine biosynthetic process"/>
    <property type="evidence" value="ECO:0007669"/>
    <property type="project" value="UniProtKB-KW"/>
</dbReference>
<dbReference type="GeneID" id="98310749"/>